<sequence length="521" mass="55298">MHQTPCNNSSTQLISSSPDPASSGLGSSVEDDIHSGLSSYADRLSASSSSEESEARNFESSIQHPDAAVSENQKPSESEDDITDRSNDWTVLEVAQQTVVQQQEGDGGPDNSEAPQSPVIPYQESEITARESETKGAETETLNLPDVPDMLPNVSEVQLESNGSSQSDVFKSLILDFSEEFKDSSGNNNTDVNILVTPDDEFSSKLPSLYVLTSSPDLKQRLLDTSLGRPEASRSSPVSDQSSSSFLQSLYVSTDSQDYQTCASHASSSVSELDETPLSANSTLCGELSDIQTPADAALGLEESTGASSSSSREVNQTNRFEEQDDKTKFMMGEDFGLEDLPAALTDSEESCGPRRLGEENQTDDEFSRSAVLHRSHSEGTLTPGFDELLLPSFGSDPGAIQESSSAPPDLALPSLTSFAPSLMLSSSSLVLCSFPPLALAGSPPSTAQAAEPEETQEAAAAAGSRSAEQVRLHMLREKVEGIQLPENSILLSSSVFFCRSASAGFSSESPALKGISPFVV</sequence>
<dbReference type="AlphaFoldDB" id="A0A9N7VXG8"/>
<feature type="region of interest" description="Disordered" evidence="1">
    <location>
        <begin position="261"/>
        <end position="329"/>
    </location>
</feature>
<dbReference type="EMBL" id="CADEAL010004349">
    <property type="protein sequence ID" value="CAB1457584.1"/>
    <property type="molecule type" value="Genomic_DNA"/>
</dbReference>
<feature type="region of interest" description="Disordered" evidence="1">
    <location>
        <begin position="1"/>
        <end position="150"/>
    </location>
</feature>
<proteinExistence type="predicted"/>
<feature type="region of interest" description="Disordered" evidence="1">
    <location>
        <begin position="222"/>
        <end position="244"/>
    </location>
</feature>
<comment type="caution">
    <text evidence="2">The sequence shown here is derived from an EMBL/GenBank/DDBJ whole genome shotgun (WGS) entry which is preliminary data.</text>
</comment>
<feature type="compositionally biased region" description="Low complexity" evidence="1">
    <location>
        <begin position="90"/>
        <end position="104"/>
    </location>
</feature>
<feature type="compositionally biased region" description="Basic and acidic residues" evidence="1">
    <location>
        <begin position="127"/>
        <end position="138"/>
    </location>
</feature>
<evidence type="ECO:0000256" key="1">
    <source>
        <dbReference type="SAM" id="MobiDB-lite"/>
    </source>
</evidence>
<feature type="compositionally biased region" description="Polar residues" evidence="1">
    <location>
        <begin position="261"/>
        <end position="271"/>
    </location>
</feature>
<accession>A0A9N7VXG8</accession>
<evidence type="ECO:0000313" key="2">
    <source>
        <dbReference type="EMBL" id="CAB1457584.1"/>
    </source>
</evidence>
<feature type="compositionally biased region" description="Polar residues" evidence="1">
    <location>
        <begin position="1"/>
        <end position="26"/>
    </location>
</feature>
<feature type="region of interest" description="Disordered" evidence="1">
    <location>
        <begin position="343"/>
        <end position="384"/>
    </location>
</feature>
<name>A0A9N7VXG8_PLEPL</name>
<protein>
    <submittedName>
        <fullName evidence="2">Uncharacterized protein</fullName>
    </submittedName>
</protein>
<feature type="compositionally biased region" description="Low complexity" evidence="1">
    <location>
        <begin position="38"/>
        <end position="50"/>
    </location>
</feature>
<gene>
    <name evidence="2" type="ORF">PLEPLA_LOCUS45408</name>
</gene>
<organism evidence="2 3">
    <name type="scientific">Pleuronectes platessa</name>
    <name type="common">European plaice</name>
    <dbReference type="NCBI Taxonomy" id="8262"/>
    <lineage>
        <taxon>Eukaryota</taxon>
        <taxon>Metazoa</taxon>
        <taxon>Chordata</taxon>
        <taxon>Craniata</taxon>
        <taxon>Vertebrata</taxon>
        <taxon>Euteleostomi</taxon>
        <taxon>Actinopterygii</taxon>
        <taxon>Neopterygii</taxon>
        <taxon>Teleostei</taxon>
        <taxon>Neoteleostei</taxon>
        <taxon>Acanthomorphata</taxon>
        <taxon>Carangaria</taxon>
        <taxon>Pleuronectiformes</taxon>
        <taxon>Pleuronectoidei</taxon>
        <taxon>Pleuronectidae</taxon>
        <taxon>Pleuronectes</taxon>
    </lineage>
</organism>
<feature type="compositionally biased region" description="Low complexity" evidence="1">
    <location>
        <begin position="233"/>
        <end position="244"/>
    </location>
</feature>
<keyword evidence="3" id="KW-1185">Reference proteome</keyword>
<reference evidence="2" key="1">
    <citation type="submission" date="2020-03" db="EMBL/GenBank/DDBJ databases">
        <authorList>
            <person name="Weist P."/>
        </authorList>
    </citation>
    <scope>NUCLEOTIDE SEQUENCE</scope>
</reference>
<dbReference type="Proteomes" id="UP001153269">
    <property type="component" value="Unassembled WGS sequence"/>
</dbReference>
<evidence type="ECO:0000313" key="3">
    <source>
        <dbReference type="Proteomes" id="UP001153269"/>
    </source>
</evidence>
<feature type="compositionally biased region" description="Basic and acidic residues" evidence="1">
    <location>
        <begin position="320"/>
        <end position="329"/>
    </location>
</feature>